<sequence length="142" mass="16175">MATATCWQCGKHLTHIITPVSRREECSACHYDIHACKMCLYFDGRNRTGCDEERAELVVDRERANFCEYYALSNQAFDDKKLHKQRQAKAQLAALFGDDSLDNEQATIDQRSVSDNAHGIDKQSEETPAQAAERKLHDLLNQ</sequence>
<organism evidence="2 3">
    <name type="scientific">Paraglaciecola polaris LMG 21857</name>
    <dbReference type="NCBI Taxonomy" id="1129793"/>
    <lineage>
        <taxon>Bacteria</taxon>
        <taxon>Pseudomonadati</taxon>
        <taxon>Pseudomonadota</taxon>
        <taxon>Gammaproteobacteria</taxon>
        <taxon>Alteromonadales</taxon>
        <taxon>Alteromonadaceae</taxon>
        <taxon>Paraglaciecola</taxon>
    </lineage>
</organism>
<keyword evidence="3" id="KW-1185">Reference proteome</keyword>
<name>K7A875_9ALTE</name>
<evidence type="ECO:0000313" key="3">
    <source>
        <dbReference type="Proteomes" id="UP000006322"/>
    </source>
</evidence>
<feature type="compositionally biased region" description="Basic and acidic residues" evidence="1">
    <location>
        <begin position="132"/>
        <end position="142"/>
    </location>
</feature>
<reference evidence="3" key="1">
    <citation type="journal article" date="2014" name="Environ. Microbiol.">
        <title>Comparative genomics of the marine bacterial genus Glaciecola reveals the high degree of genomic diversity and genomic characteristic for cold adaptation.</title>
        <authorList>
            <person name="Qin Q.L."/>
            <person name="Xie B.B."/>
            <person name="Yu Y."/>
            <person name="Shu Y.L."/>
            <person name="Rong J.C."/>
            <person name="Zhang Y.J."/>
            <person name="Zhao D.L."/>
            <person name="Chen X.L."/>
            <person name="Zhang X.Y."/>
            <person name="Chen B."/>
            <person name="Zhou B.C."/>
            <person name="Zhang Y.Z."/>
        </authorList>
    </citation>
    <scope>NUCLEOTIDE SEQUENCE [LARGE SCALE GENOMIC DNA]</scope>
    <source>
        <strain evidence="3">LMG 21857</strain>
    </source>
</reference>
<dbReference type="EMBL" id="BAER01000017">
    <property type="protein sequence ID" value="GAC31645.1"/>
    <property type="molecule type" value="Genomic_DNA"/>
</dbReference>
<dbReference type="RefSeq" id="WP_007103449.1">
    <property type="nucleotide sequence ID" value="NZ_BAER01000017.1"/>
</dbReference>
<gene>
    <name evidence="2" type="ORF">GPLA_0729</name>
</gene>
<dbReference type="AlphaFoldDB" id="K7A875"/>
<proteinExistence type="predicted"/>
<comment type="caution">
    <text evidence="2">The sequence shown here is derived from an EMBL/GenBank/DDBJ whole genome shotgun (WGS) entry which is preliminary data.</text>
</comment>
<evidence type="ECO:0000313" key="2">
    <source>
        <dbReference type="EMBL" id="GAC31645.1"/>
    </source>
</evidence>
<protein>
    <submittedName>
        <fullName evidence="2">Uncharacterized protein</fullName>
    </submittedName>
</protein>
<dbReference type="STRING" id="1129793.GPLA_0729"/>
<evidence type="ECO:0000256" key="1">
    <source>
        <dbReference type="SAM" id="MobiDB-lite"/>
    </source>
</evidence>
<dbReference type="Proteomes" id="UP000006322">
    <property type="component" value="Unassembled WGS sequence"/>
</dbReference>
<accession>K7A875</accession>
<dbReference type="OrthoDB" id="129664at2"/>
<feature type="region of interest" description="Disordered" evidence="1">
    <location>
        <begin position="110"/>
        <end position="142"/>
    </location>
</feature>